<evidence type="ECO:0000256" key="7">
    <source>
        <dbReference type="ARBA" id="ARBA00023136"/>
    </source>
</evidence>
<evidence type="ECO:0000256" key="2">
    <source>
        <dbReference type="ARBA" id="ARBA00019884"/>
    </source>
</evidence>
<evidence type="ECO:0000256" key="4">
    <source>
        <dbReference type="ARBA" id="ARBA00022824"/>
    </source>
</evidence>
<protein>
    <recommendedName>
        <fullName evidence="2 9">SWI5-dependent HO expression protein 3</fullName>
    </recommendedName>
</protein>
<dbReference type="GO" id="GO:0051028">
    <property type="term" value="P:mRNA transport"/>
    <property type="evidence" value="ECO:0007669"/>
    <property type="project" value="UniProtKB-UniRule"/>
</dbReference>
<keyword evidence="4 9" id="KW-0256">Endoplasmic reticulum</keyword>
<dbReference type="GO" id="GO:0048309">
    <property type="term" value="P:endoplasmic reticulum inheritance"/>
    <property type="evidence" value="ECO:0007669"/>
    <property type="project" value="InterPro"/>
</dbReference>
<dbReference type="GO" id="GO:0005789">
    <property type="term" value="C:endoplasmic reticulum membrane"/>
    <property type="evidence" value="ECO:0007669"/>
    <property type="project" value="UniProtKB-SubCell"/>
</dbReference>
<dbReference type="EMBL" id="CAJVPL010002100">
    <property type="protein sequence ID" value="CAG8599270.1"/>
    <property type="molecule type" value="Genomic_DNA"/>
</dbReference>
<feature type="coiled-coil region" evidence="9">
    <location>
        <begin position="141"/>
        <end position="273"/>
    </location>
</feature>
<sequence length="391" mass="44506">MSSFCPPSSSSPHSSSSSPRTALIAAASSLPLSLHKTQKIENTPTLETTTNTQDSAVKLTDNPFLPELDLPTPQLTELSSMTVDNHTDMSSETDSNTVTILKQQVHNLRHDLAERNAILVTVQKQLGRSQNGNEGPTGRVIEKLHDEIDHLKKELADAKTQIQVNKVSRERAERQLHEHLNSHETFRAEIESLKRMLERKENKIKEMEGVAKDIDKKQLDMKFERDNANTKLRQSELKVSSLERKLADALAGKDQAEHEYLLLSKEMQNFKRRYAEDVNIVKKDFLVLREQLNKKAQQMEDVILTTGVRIEELTSSHNPDVETLETTHNKLKQNQEKYAAKFLIEIEKMRREIEMSSKKTSENVEQVGKMKAEISGKLNWLARIEKAQIAS</sequence>
<dbReference type="Proteomes" id="UP000789831">
    <property type="component" value="Unassembled WGS sequence"/>
</dbReference>
<accession>A0A9N9CGR7</accession>
<evidence type="ECO:0000313" key="11">
    <source>
        <dbReference type="EMBL" id="CAG8599270.1"/>
    </source>
</evidence>
<dbReference type="AlphaFoldDB" id="A0A9N9CGR7"/>
<keyword evidence="12" id="KW-1185">Reference proteome</keyword>
<dbReference type="InterPro" id="IPR031398">
    <property type="entry name" value="She3"/>
</dbReference>
<feature type="region of interest" description="Disordered" evidence="10">
    <location>
        <begin position="1"/>
        <end position="23"/>
    </location>
</feature>
<comment type="subcellular location">
    <subcellularLocation>
        <location evidence="9">Endoplasmic reticulum membrane</location>
        <topology evidence="9">Peripheral membrane protein</topology>
    </subcellularLocation>
</comment>
<name>A0A9N9CGR7_9GLOM</name>
<comment type="similarity">
    <text evidence="1 9">Belongs to the SHE3 family.</text>
</comment>
<keyword evidence="9" id="KW-0509">mRNA transport</keyword>
<evidence type="ECO:0000256" key="1">
    <source>
        <dbReference type="ARBA" id="ARBA00008123"/>
    </source>
</evidence>
<comment type="caution">
    <text evidence="11">The sequence shown here is derived from an EMBL/GenBank/DDBJ whole genome shotgun (WGS) entry which is preliminary data.</text>
</comment>
<keyword evidence="7 9" id="KW-0472">Membrane</keyword>
<evidence type="ECO:0000313" key="12">
    <source>
        <dbReference type="Proteomes" id="UP000789831"/>
    </source>
</evidence>
<keyword evidence="6 9" id="KW-0175">Coiled coil</keyword>
<reference evidence="11" key="1">
    <citation type="submission" date="2021-06" db="EMBL/GenBank/DDBJ databases">
        <authorList>
            <person name="Kallberg Y."/>
            <person name="Tangrot J."/>
            <person name="Rosling A."/>
        </authorList>
    </citation>
    <scope>NUCLEOTIDE SEQUENCE</scope>
    <source>
        <strain evidence="11">MT106</strain>
    </source>
</reference>
<dbReference type="GO" id="GO:0003723">
    <property type="term" value="F:RNA binding"/>
    <property type="evidence" value="ECO:0007669"/>
    <property type="project" value="UniProtKB-KW"/>
</dbReference>
<evidence type="ECO:0000256" key="9">
    <source>
        <dbReference type="RuleBase" id="RU362142"/>
    </source>
</evidence>
<organism evidence="11 12">
    <name type="scientific">Ambispora gerdemannii</name>
    <dbReference type="NCBI Taxonomy" id="144530"/>
    <lineage>
        <taxon>Eukaryota</taxon>
        <taxon>Fungi</taxon>
        <taxon>Fungi incertae sedis</taxon>
        <taxon>Mucoromycota</taxon>
        <taxon>Glomeromycotina</taxon>
        <taxon>Glomeromycetes</taxon>
        <taxon>Archaeosporales</taxon>
        <taxon>Ambisporaceae</taxon>
        <taxon>Ambispora</taxon>
    </lineage>
</organism>
<proteinExistence type="inferred from homology"/>
<evidence type="ECO:0000256" key="3">
    <source>
        <dbReference type="ARBA" id="ARBA00022448"/>
    </source>
</evidence>
<comment type="function">
    <text evidence="8">RNA-binding protein that binds specific mRNAs including the ASH1 mRNA, coding for a repressor of the HO endonuclease. Part of the mRNA localization machinery that restricts accumulation of certain proteins to the bud and in the daughter cell. Required for the delivery of cortical endoplasmic reticulum into the emerging bud.</text>
</comment>
<evidence type="ECO:0000256" key="5">
    <source>
        <dbReference type="ARBA" id="ARBA00022884"/>
    </source>
</evidence>
<dbReference type="Pfam" id="PF17078">
    <property type="entry name" value="SHE3"/>
    <property type="match status" value="1"/>
</dbReference>
<evidence type="ECO:0000256" key="8">
    <source>
        <dbReference type="ARBA" id="ARBA00024975"/>
    </source>
</evidence>
<keyword evidence="5 9" id="KW-0694">RNA-binding</keyword>
<keyword evidence="3 9" id="KW-0813">Transport</keyword>
<evidence type="ECO:0000256" key="6">
    <source>
        <dbReference type="ARBA" id="ARBA00023054"/>
    </source>
</evidence>
<evidence type="ECO:0000256" key="10">
    <source>
        <dbReference type="SAM" id="MobiDB-lite"/>
    </source>
</evidence>
<gene>
    <name evidence="9" type="primary">SHE3</name>
    <name evidence="11" type="ORF">AGERDE_LOCUS9016</name>
</gene>
<dbReference type="OrthoDB" id="6088208at2759"/>